<keyword evidence="3" id="KW-1185">Reference proteome</keyword>
<evidence type="ECO:0000256" key="1">
    <source>
        <dbReference type="SAM" id="MobiDB-lite"/>
    </source>
</evidence>
<sequence length="292" mass="32363">MPILEDGKTLTRENFPTLFKVLLQSVLSIFHGEQLRTQDSGKEVVGDLIKQVTSYAYKKDPFNIVTTERPVKPLKYWNHLANDSNARLLAKVAIKVFSINPSKICDERTASRLGWFNAARRSSLTPENLVNSAKLYDYYVNGFDESPSPHRARVELSRVVEGAGNSAHIHSAPSLMDLINTDNVEPQVPTDTAAVEALEQTWFNHPDPYDLDETDRIDSALQQQTAAIPTITRSSITFDVAEYVQLKDSRLIALLTDVNVGDPSSSQAMSEAADRASSPAGTPGDWNVEDFI</sequence>
<organism evidence="2 3">
    <name type="scientific">Marasmius tenuissimus</name>
    <dbReference type="NCBI Taxonomy" id="585030"/>
    <lineage>
        <taxon>Eukaryota</taxon>
        <taxon>Fungi</taxon>
        <taxon>Dikarya</taxon>
        <taxon>Basidiomycota</taxon>
        <taxon>Agaricomycotina</taxon>
        <taxon>Agaricomycetes</taxon>
        <taxon>Agaricomycetidae</taxon>
        <taxon>Agaricales</taxon>
        <taxon>Marasmiineae</taxon>
        <taxon>Marasmiaceae</taxon>
        <taxon>Marasmius</taxon>
    </lineage>
</organism>
<name>A0ABR3A4T4_9AGAR</name>
<reference evidence="2 3" key="1">
    <citation type="submission" date="2024-05" db="EMBL/GenBank/DDBJ databases">
        <title>A draft genome resource for the thread blight pathogen Marasmius tenuissimus strain MS-2.</title>
        <authorList>
            <person name="Yulfo-Soto G.E."/>
            <person name="Baruah I.K."/>
            <person name="Amoako-Attah I."/>
            <person name="Bukari Y."/>
            <person name="Meinhardt L.W."/>
            <person name="Bailey B.A."/>
            <person name="Cohen S.P."/>
        </authorList>
    </citation>
    <scope>NUCLEOTIDE SEQUENCE [LARGE SCALE GENOMIC DNA]</scope>
    <source>
        <strain evidence="2 3">MS-2</strain>
    </source>
</reference>
<gene>
    <name evidence="2" type="ORF">AAF712_003884</name>
</gene>
<proteinExistence type="predicted"/>
<dbReference type="EMBL" id="JBBXMP010000015">
    <property type="protein sequence ID" value="KAL0068891.1"/>
    <property type="molecule type" value="Genomic_DNA"/>
</dbReference>
<evidence type="ECO:0000313" key="2">
    <source>
        <dbReference type="EMBL" id="KAL0068891.1"/>
    </source>
</evidence>
<protein>
    <recommendedName>
        <fullName evidence="4">MAT1-1-1</fullName>
    </recommendedName>
</protein>
<comment type="caution">
    <text evidence="2">The sequence shown here is derived from an EMBL/GenBank/DDBJ whole genome shotgun (WGS) entry which is preliminary data.</text>
</comment>
<dbReference type="Proteomes" id="UP001437256">
    <property type="component" value="Unassembled WGS sequence"/>
</dbReference>
<accession>A0ABR3A4T4</accession>
<feature type="region of interest" description="Disordered" evidence="1">
    <location>
        <begin position="262"/>
        <end position="292"/>
    </location>
</feature>
<evidence type="ECO:0008006" key="4">
    <source>
        <dbReference type="Google" id="ProtNLM"/>
    </source>
</evidence>
<evidence type="ECO:0000313" key="3">
    <source>
        <dbReference type="Proteomes" id="UP001437256"/>
    </source>
</evidence>